<evidence type="ECO:0000313" key="3">
    <source>
        <dbReference type="Proteomes" id="UP001230951"/>
    </source>
</evidence>
<name>A0AAW8DLT6_9MICC</name>
<proteinExistence type="predicted"/>
<evidence type="ECO:0000313" key="1">
    <source>
        <dbReference type="EMBL" id="MDP9907315.1"/>
    </source>
</evidence>
<sequence>VGIPAAPPTWKETEESGGTAAVVRVSSIRAGATGIMVPGALTPPEPPTAANG</sequence>
<evidence type="ECO:0000313" key="4">
    <source>
        <dbReference type="Proteomes" id="UP001242995"/>
    </source>
</evidence>
<dbReference type="EMBL" id="JAUSTF010000016">
    <property type="protein sequence ID" value="MDQ0182786.1"/>
    <property type="molecule type" value="Genomic_DNA"/>
</dbReference>
<protein>
    <submittedName>
        <fullName evidence="1">Uncharacterized protein</fullName>
    </submittedName>
</protein>
<comment type="caution">
    <text evidence="1">The sequence shown here is derived from an EMBL/GenBank/DDBJ whole genome shotgun (WGS) entry which is preliminary data.</text>
</comment>
<dbReference type="Proteomes" id="UP001230951">
    <property type="component" value="Unassembled WGS sequence"/>
</dbReference>
<dbReference type="Proteomes" id="UP001242995">
    <property type="component" value="Unassembled WGS sequence"/>
</dbReference>
<organism evidence="1 4">
    <name type="scientific">Arthrobacter bambusae</name>
    <dbReference type="NCBI Taxonomy" id="1338426"/>
    <lineage>
        <taxon>Bacteria</taxon>
        <taxon>Bacillati</taxon>
        <taxon>Actinomycetota</taxon>
        <taxon>Actinomycetes</taxon>
        <taxon>Micrococcales</taxon>
        <taxon>Micrococcaceae</taxon>
        <taxon>Arthrobacter</taxon>
    </lineage>
</organism>
<dbReference type="EMBL" id="JAUSRG010000020">
    <property type="protein sequence ID" value="MDP9907315.1"/>
    <property type="molecule type" value="Genomic_DNA"/>
</dbReference>
<keyword evidence="3" id="KW-1185">Reference proteome</keyword>
<gene>
    <name evidence="1" type="ORF">J2S90_004307</name>
    <name evidence="2" type="ORF">J2S93_004243</name>
</gene>
<dbReference type="AlphaFoldDB" id="A0AAW8DLT6"/>
<reference evidence="1 3" key="1">
    <citation type="submission" date="2023-07" db="EMBL/GenBank/DDBJ databases">
        <title>Sorghum-associated microbial communities from plants grown in Nebraska, USA.</title>
        <authorList>
            <person name="Schachtman D."/>
        </authorList>
    </citation>
    <scope>NUCLEOTIDE SEQUENCE</scope>
    <source>
        <strain evidence="1">DS1006</strain>
        <strain evidence="2 3">DS1016</strain>
    </source>
</reference>
<feature type="non-terminal residue" evidence="1">
    <location>
        <position position="1"/>
    </location>
</feature>
<evidence type="ECO:0000313" key="2">
    <source>
        <dbReference type="EMBL" id="MDQ0182786.1"/>
    </source>
</evidence>
<accession>A0AAW8DLT6</accession>